<sequence length="457" mass="51435">MREPDTFKRLFVRSLLITFLVCRAGVAIAGKGDEAAIPEQLQEILESLDYKVVKCKPLEDGRFCHSSSIVRSMQIYDREHDSIEIHGARLMTLLMLRLPEQPPVISRFQDIDPQSWDSPHAQAAAVSDMLVKQLMMKFALQREQLIASLERISNHGYHSILLTAINTLEPIRQNAEQVARLPIELINDLRLDMDQFESLEVAILLSMASAESTLVLDGSDPSGVRLVSMGYVNPVNSLDAGIVNIPEFEITIRYYRELSQQSVEDMLNAASFRFVVSPEYGLLPLQPLNVSVQEEPALVAGTPISPASCSSNECPATCYDTRAGDFRSMGLSDEKPVKSRVTPKLKEGLPEESVKDKWERYSNNRFRHFTSLYKVTATLLVSSFGYLLHQNERIRAYLYQSVCGGVDDIGQCGLYYVHLAENAGKDFRTAVYSRTCGNLNWPECQQYYMDNYIPGGR</sequence>
<evidence type="ECO:0000313" key="2">
    <source>
        <dbReference type="Proteomes" id="UP001209854"/>
    </source>
</evidence>
<reference evidence="1 2" key="1">
    <citation type="submission" date="2022-10" db="EMBL/GenBank/DDBJ databases">
        <title>High-quality genome sequences of two octocoral-associated bacteria, Endozoicomonas euniceicola EF212 and Endozoicomonas gorgoniicola PS125.</title>
        <authorList>
            <person name="Chiou Y.-J."/>
            <person name="Chen Y.-H."/>
        </authorList>
    </citation>
    <scope>NUCLEOTIDE SEQUENCE [LARGE SCALE GENOMIC DNA]</scope>
    <source>
        <strain evidence="1 2">PS125</strain>
    </source>
</reference>
<organism evidence="1 2">
    <name type="scientific">Endozoicomonas gorgoniicola</name>
    <dbReference type="NCBI Taxonomy" id="1234144"/>
    <lineage>
        <taxon>Bacteria</taxon>
        <taxon>Pseudomonadati</taxon>
        <taxon>Pseudomonadota</taxon>
        <taxon>Gammaproteobacteria</taxon>
        <taxon>Oceanospirillales</taxon>
        <taxon>Endozoicomonadaceae</taxon>
        <taxon>Endozoicomonas</taxon>
    </lineage>
</organism>
<comment type="caution">
    <text evidence="1">The sequence shown here is derived from an EMBL/GenBank/DDBJ whole genome shotgun (WGS) entry which is preliminary data.</text>
</comment>
<gene>
    <name evidence="1" type="ORF">NX722_18570</name>
</gene>
<evidence type="ECO:0000313" key="1">
    <source>
        <dbReference type="EMBL" id="MCW7554585.1"/>
    </source>
</evidence>
<accession>A0ABT3MYZ3</accession>
<keyword evidence="2" id="KW-1185">Reference proteome</keyword>
<protein>
    <submittedName>
        <fullName evidence="1">Uncharacterized protein</fullName>
    </submittedName>
</protein>
<name>A0ABT3MYZ3_9GAMM</name>
<dbReference type="RefSeq" id="WP_262564336.1">
    <property type="nucleotide sequence ID" value="NZ_JAPFCC010000001.1"/>
</dbReference>
<dbReference type="EMBL" id="JAPFCC010000001">
    <property type="protein sequence ID" value="MCW7554585.1"/>
    <property type="molecule type" value="Genomic_DNA"/>
</dbReference>
<proteinExistence type="predicted"/>
<dbReference type="Proteomes" id="UP001209854">
    <property type="component" value="Unassembled WGS sequence"/>
</dbReference>